<accession>A0A1F7S6U5</accession>
<feature type="chain" id="PRO_5009532362" evidence="2">
    <location>
        <begin position="27"/>
        <end position="1129"/>
    </location>
</feature>
<evidence type="ECO:0000313" key="3">
    <source>
        <dbReference type="EMBL" id="OGL48984.1"/>
    </source>
</evidence>
<dbReference type="Pfam" id="PF07676">
    <property type="entry name" value="PD40"/>
    <property type="match status" value="3"/>
</dbReference>
<name>A0A1F7S6U5_9BACT</name>
<comment type="caution">
    <text evidence="3">The sequence shown here is derived from an EMBL/GenBank/DDBJ whole genome shotgun (WGS) entry which is preliminary data.</text>
</comment>
<proteinExistence type="predicted"/>
<feature type="signal peptide" evidence="2">
    <location>
        <begin position="1"/>
        <end position="26"/>
    </location>
</feature>
<keyword evidence="2" id="KW-0732">Signal</keyword>
<evidence type="ECO:0000256" key="2">
    <source>
        <dbReference type="SAM" id="SignalP"/>
    </source>
</evidence>
<dbReference type="SUPFAM" id="SSF82171">
    <property type="entry name" value="DPP6 N-terminal domain-like"/>
    <property type="match status" value="1"/>
</dbReference>
<dbReference type="Gene3D" id="2.120.10.30">
    <property type="entry name" value="TolB, C-terminal domain"/>
    <property type="match status" value="1"/>
</dbReference>
<keyword evidence="1" id="KW-1133">Transmembrane helix</keyword>
<sequence length="1129" mass="122905">MRNYLRLFYHTTLQVILIILFLATNAQTTPFDCSGAVDLGCGGSYSGSTTGASQVPQYNCVFWDESGPEAIFSITPTERGSFFAQISDLSADLDIFLLADCDDSHCVDYADDIIFIPDLFAGSYFLIVDGYEGASGNFTLDVVADCIPTPTPIGTWFSPTPTHTPKPTRTPLITPTFTFTLGMATSTPTNTPTNTFTATFTASDTPSPVPTPPDSCDAEEFLFSFWDRCERLQAVMTPPPSHGANRWYFDDCDYCRDAGNPCFTVPCTFAMYVVAECGTEFHVPLWDNETGHIRIKDCIKNEYVSMRGTSTGGWNASGTDIQWEDCSGINPLWNNEMTDIFFSGAPTVCGVYRVEFIDWGGFIWELFANCDGTRTPVFMIYDNYDTAVSSFHLYPELSLSNLKVTGICPVYDITFDVANSGCSTIDVPVCLSTTLGGLSWKITVPGVGPGEVVQGCTRVIVPDCPFGDYDFVAEVDCDDIILECNEVPGGALGCSFGPSFSDTDTETVHVVPTPTPTPTPVKPTPTPVPAQPCCWHLFKNEGPDLNTAYLECNPWMASDNTSLFFDSERIGTFGGHDIYLAIYNGADWIDVFNIGPTVNTTSDEGAATLTFDRKWLFFHSNRAAGVGGFDLYTSQWVGTGFTASANLGVIVNTSFDEIDPCVSPDGKILYFSSNRIGSLDSSYDIYMCTRASVFNPWGTPVHLDPPINSSADELGPIISPDLQSLYFESDIEGERILYQSYLVSGGWDTPHRMCVSMQKSRRPSFNESSTKTYFYTDEGTVYGREDIWEAVCNKTPIPTEPHTNTPTSAITATNTPTPVFTPTITPTFTPPCGIDPPVYFGSSFSPGSCVPDLAPDIGIDVQSAAVGLDTSLALHQYSIDGGINWLPMNSEAETLGFDPIFTDSVVDSEAINGLARFASFDSGTGKLCKGPGATGLQTGKEYVTCFRMKISPTNCQNDLALIQIRTASAILKEQVIRASDFYCHYMYNEVPVHWIYDGSGAIDTEITFYPGITDLYVDVIKTFLIGSVTGIVGSLATERQTGIAVPFNQVSATLNRARFAIYDTDNVLSVSDSYNVCIVAGTITPVTGTPTFTHTPSGPRVPLTGTKIPVLFFLALTFLLLLFAARRLL</sequence>
<keyword evidence="1" id="KW-0812">Transmembrane</keyword>
<dbReference type="InterPro" id="IPR011042">
    <property type="entry name" value="6-blade_b-propeller_TolB-like"/>
</dbReference>
<organism evidence="3 4">
    <name type="scientific">Candidatus Schekmanbacteria bacterium RBG_13_48_7</name>
    <dbReference type="NCBI Taxonomy" id="1817878"/>
    <lineage>
        <taxon>Bacteria</taxon>
        <taxon>Candidatus Schekmaniibacteriota</taxon>
    </lineage>
</organism>
<reference evidence="3 4" key="1">
    <citation type="journal article" date="2016" name="Nat. Commun.">
        <title>Thousands of microbial genomes shed light on interconnected biogeochemical processes in an aquifer system.</title>
        <authorList>
            <person name="Anantharaman K."/>
            <person name="Brown C.T."/>
            <person name="Hug L.A."/>
            <person name="Sharon I."/>
            <person name="Castelle C.J."/>
            <person name="Probst A.J."/>
            <person name="Thomas B.C."/>
            <person name="Singh A."/>
            <person name="Wilkins M.J."/>
            <person name="Karaoz U."/>
            <person name="Brodie E.L."/>
            <person name="Williams K.H."/>
            <person name="Hubbard S.S."/>
            <person name="Banfield J.F."/>
        </authorList>
    </citation>
    <scope>NUCLEOTIDE SEQUENCE [LARGE SCALE GENOMIC DNA]</scope>
</reference>
<dbReference type="InterPro" id="IPR011659">
    <property type="entry name" value="WD40"/>
</dbReference>
<keyword evidence="1" id="KW-0472">Membrane</keyword>
<evidence type="ECO:0000256" key="1">
    <source>
        <dbReference type="SAM" id="Phobius"/>
    </source>
</evidence>
<protein>
    <submittedName>
        <fullName evidence="3">Uncharacterized protein</fullName>
    </submittedName>
</protein>
<dbReference type="EMBL" id="MGDD01000024">
    <property type="protein sequence ID" value="OGL48984.1"/>
    <property type="molecule type" value="Genomic_DNA"/>
</dbReference>
<dbReference type="Proteomes" id="UP000179266">
    <property type="component" value="Unassembled WGS sequence"/>
</dbReference>
<evidence type="ECO:0000313" key="4">
    <source>
        <dbReference type="Proteomes" id="UP000179266"/>
    </source>
</evidence>
<dbReference type="AlphaFoldDB" id="A0A1F7S6U5"/>
<feature type="transmembrane region" description="Helical" evidence="1">
    <location>
        <begin position="1108"/>
        <end position="1125"/>
    </location>
</feature>
<gene>
    <name evidence="3" type="ORF">A2161_06515</name>
</gene>
<dbReference type="Gene3D" id="2.60.120.380">
    <property type="match status" value="1"/>
</dbReference>